<feature type="transmembrane region" description="Helical" evidence="1">
    <location>
        <begin position="49"/>
        <end position="68"/>
    </location>
</feature>
<protein>
    <submittedName>
        <fullName evidence="2">Uncharacterized protein</fullName>
    </submittedName>
</protein>
<dbReference type="Pfam" id="PF13385">
    <property type="entry name" value="Laminin_G_3"/>
    <property type="match status" value="1"/>
</dbReference>
<feature type="transmembrane region" description="Helical" evidence="1">
    <location>
        <begin position="203"/>
        <end position="221"/>
    </location>
</feature>
<feature type="transmembrane region" description="Helical" evidence="1">
    <location>
        <begin position="147"/>
        <end position="167"/>
    </location>
</feature>
<dbReference type="AlphaFoldDB" id="A0A6C0HZ84"/>
<feature type="transmembrane region" description="Helical" evidence="1">
    <location>
        <begin position="99"/>
        <end position="116"/>
    </location>
</feature>
<evidence type="ECO:0000256" key="1">
    <source>
        <dbReference type="SAM" id="Phobius"/>
    </source>
</evidence>
<keyword evidence="1" id="KW-0812">Transmembrane</keyword>
<organism evidence="2">
    <name type="scientific">viral metagenome</name>
    <dbReference type="NCBI Taxonomy" id="1070528"/>
    <lineage>
        <taxon>unclassified sequences</taxon>
        <taxon>metagenomes</taxon>
        <taxon>organismal metagenomes</taxon>
    </lineage>
</organism>
<dbReference type="InterPro" id="IPR013320">
    <property type="entry name" value="ConA-like_dom_sf"/>
</dbReference>
<dbReference type="SUPFAM" id="SSF49899">
    <property type="entry name" value="Concanavalin A-like lectins/glucanases"/>
    <property type="match status" value="1"/>
</dbReference>
<evidence type="ECO:0000313" key="2">
    <source>
        <dbReference type="EMBL" id="QHT85455.1"/>
    </source>
</evidence>
<keyword evidence="1" id="KW-1133">Transmembrane helix</keyword>
<sequence length="394" mass="45400">MNVRLYWKYLLLLLVYAIVVNIPFCIYLDEIASSITNYFSIQDSGNDSGYLIYAFMILIQFPLVMQVTQNILFKILYIVTAILVAVMNPFSFLTTPYQPWFLVLLICILFPCLKVAHILFQMAILIILLAVSTNEFLAFFYKPSFAFLAYILLYMIGYAIFFITLTPERFKPIVNVFNRIKNTLVYVGDLIYYYVIMLKLPKAYLFAVISIIGFALIHLYVRTIAKQSYGGDVLVHKPIQLDKVSSYKVPVNYHYTLSFWFYIYPSAPSYSQSSTDYTNVLLNGDSVLIAYNGQDNKIEVKLKGDKMVEAEVPLQKWNHMAMIYTNGIMDTFMNGKLLQSETWVPHTLTKELVIGANNGINGKICSVMYYDKVKSHAFVKSLYKEFKEMNPPIV</sequence>
<proteinExistence type="predicted"/>
<dbReference type="Gene3D" id="2.60.120.200">
    <property type="match status" value="1"/>
</dbReference>
<feature type="transmembrane region" description="Helical" evidence="1">
    <location>
        <begin position="75"/>
        <end position="93"/>
    </location>
</feature>
<dbReference type="EMBL" id="MN740041">
    <property type="protein sequence ID" value="QHT85455.1"/>
    <property type="molecule type" value="Genomic_DNA"/>
</dbReference>
<feature type="transmembrane region" description="Helical" evidence="1">
    <location>
        <begin position="9"/>
        <end position="29"/>
    </location>
</feature>
<reference evidence="2" key="1">
    <citation type="journal article" date="2020" name="Nature">
        <title>Giant virus diversity and host interactions through global metagenomics.</title>
        <authorList>
            <person name="Schulz F."/>
            <person name="Roux S."/>
            <person name="Paez-Espino D."/>
            <person name="Jungbluth S."/>
            <person name="Walsh D.A."/>
            <person name="Denef V.J."/>
            <person name="McMahon K.D."/>
            <person name="Konstantinidis K.T."/>
            <person name="Eloe-Fadrosh E.A."/>
            <person name="Kyrpides N.C."/>
            <person name="Woyke T."/>
        </authorList>
    </citation>
    <scope>NUCLEOTIDE SEQUENCE</scope>
    <source>
        <strain evidence="2">GVMAG-M-3300023184-17</strain>
    </source>
</reference>
<name>A0A6C0HZ84_9ZZZZ</name>
<accession>A0A6C0HZ84</accession>
<keyword evidence="1" id="KW-0472">Membrane</keyword>